<comment type="caution">
    <text evidence="4">The sequence shown here is derived from an EMBL/GenBank/DDBJ whole genome shotgun (WGS) entry which is preliminary data.</text>
</comment>
<sequence>MQRSIYSVCLALWLAANVTADKFAPEKNQERQSAVDVPQRIGPSWLYNIGQYGLPGLSGTASNNAEVPDSSSADTNADDDADEDDSIPGSPYPGNVYSSVISSVISSSFAHAPLEATTSSSVPASETTSTSVAAQTTSSQASSPTPSESASNLTVHTCHSPMINADFVYWFEAQNHGGKAAGYAPYAKSPGTYPVFRNAMDYNVINDGTGDQAAALQNAIDDDGNGGTRKGTGVTRNPAHVYLPGGVYQLRSTLNLTVGTIIVGDPSNPPVLKAGSGFSGDYLVMGYDKHNGNPETSFMILMKNVILDTTDVSPTQGLTALQWGVAQGSGLTGVQVRMPTGECSHIGINIVAGSTIAVTDVIITGGAIGIMNSNQQVNFKNIRFVGCRTAFHAAGGWTVLIQGALFDTCGTGVNMTTNSLGSLVILDSSSTNSGPLIRFHDSSQDTGSRNSQFLIQNLDYTSENPIAVDVNGATRLNATSHVDTWVWGTMVPGSYNAGGSWITERPEPLLVNNRYFTRSQPTYAGYSDVEVVNVKSVTDHVVKGDGTTDDTEALNAILAENAANCKITYIPFGVYKVSDTIFIPIGSRIVGEAWSVISGYGDAFKNASEPRAVIKVGHPGDVGVVEIQDMRFSAAEILPGAKIVEINAAGSQPGDVGMWNTVITVGGTAETSISEDCVSQEPKDCMAAFMLMHLTESSSAYIENVWGWTADHNLDSESILTIISTGRGLLVESTKGTWLTGTGFEHNWLYNYNFHGASNVFAGLLQSESPYMQGTGEYARAPAPWTHEPKLGDPDFTWCGETDDKCRTSLATNVDGGSDIALYNSAAWAFFDGPWNGKYNEPCEGKCQTNMMRVAGTPKNLVWYSISTRMTDVVILDGNSNPKEADHAGGWESLIQAYGQFSG</sequence>
<dbReference type="PANTHER" id="PTHR33928:SF2">
    <property type="entry name" value="PECTATE LYASE SUPERFAMILY PROTEIN DOMAIN-CONTAINING PROTEIN-RELATED"/>
    <property type="match status" value="1"/>
</dbReference>
<dbReference type="InterPro" id="IPR011050">
    <property type="entry name" value="Pectin_lyase_fold/virulence"/>
</dbReference>
<evidence type="ECO:0000313" key="5">
    <source>
        <dbReference type="Proteomes" id="UP000631181"/>
    </source>
</evidence>
<dbReference type="EC" id="3.2.1.39" evidence="4"/>
<dbReference type="OrthoDB" id="1046782at2759"/>
<feature type="domain" description="Rhamnogalacturonase A/B/Epimerase-like pectate lyase" evidence="3">
    <location>
        <begin position="196"/>
        <end position="414"/>
    </location>
</feature>
<proteinExistence type="predicted"/>
<evidence type="ECO:0000313" key="4">
    <source>
        <dbReference type="EMBL" id="KAF7715474.1"/>
    </source>
</evidence>
<dbReference type="PANTHER" id="PTHR33928">
    <property type="entry name" value="POLYGALACTURONASE QRT3"/>
    <property type="match status" value="1"/>
</dbReference>
<reference evidence="4" key="1">
    <citation type="journal article" date="2020" name="Front. Microbiol.">
        <title>Gene regulatory networks of Penicillium echinulatum 2HH and Penicillium oxalicum 114-2 inferred by a computational biology approach.</title>
        <authorList>
            <person name="Lenz A.R."/>
            <person name="Galan-Vasquez E."/>
            <person name="Balbinot E."/>
            <person name="De Abreu F.P."/>
            <person name="De Oliveira N.S."/>
            <person name="Da Rosa L.O."/>
            <person name="De Avila E Silva S."/>
            <person name="Camassola M."/>
            <person name="Dillon A.J.P."/>
            <person name="Perez-Rueda E."/>
        </authorList>
    </citation>
    <scope>NUCLEOTIDE SEQUENCE</scope>
    <source>
        <strain evidence="4">S1M29</strain>
    </source>
</reference>
<evidence type="ECO:0000259" key="3">
    <source>
        <dbReference type="Pfam" id="PF12708"/>
    </source>
</evidence>
<dbReference type="GO" id="GO:0042973">
    <property type="term" value="F:glucan endo-1,3-beta-D-glucosidase activity"/>
    <property type="evidence" value="ECO:0007669"/>
    <property type="project" value="UniProtKB-EC"/>
</dbReference>
<evidence type="ECO:0000256" key="2">
    <source>
        <dbReference type="SAM" id="SignalP"/>
    </source>
</evidence>
<keyword evidence="2" id="KW-0732">Signal</keyword>
<dbReference type="SUPFAM" id="SSF51126">
    <property type="entry name" value="Pectin lyase-like"/>
    <property type="match status" value="2"/>
</dbReference>
<dbReference type="Pfam" id="PF12708">
    <property type="entry name" value="Pect-lyase_RHGA_epim"/>
    <property type="match status" value="2"/>
</dbReference>
<keyword evidence="5" id="KW-1185">Reference proteome</keyword>
<feature type="signal peptide" evidence="2">
    <location>
        <begin position="1"/>
        <end position="20"/>
    </location>
</feature>
<feature type="chain" id="PRO_5035291037" evidence="2">
    <location>
        <begin position="21"/>
        <end position="903"/>
    </location>
</feature>
<feature type="region of interest" description="Disordered" evidence="1">
    <location>
        <begin position="117"/>
        <end position="153"/>
    </location>
</feature>
<dbReference type="Proteomes" id="UP000631181">
    <property type="component" value="Unassembled WGS sequence"/>
</dbReference>
<keyword evidence="4" id="KW-0378">Hydrolase</keyword>
<name>A0A8J8W1C8_9EURO</name>
<protein>
    <submittedName>
        <fullName evidence="4">Glucan endo-1,3-beta-D-glucosidase</fullName>
        <ecNumber evidence="4">3.2.1.39</ecNumber>
    </submittedName>
</protein>
<dbReference type="FunFam" id="2.160.20.10:FF:000049">
    <property type="entry name" value="Putative exo-beta-1,3-glucanase"/>
    <property type="match status" value="1"/>
</dbReference>
<dbReference type="InterPro" id="IPR012334">
    <property type="entry name" value="Pectin_lyas_fold"/>
</dbReference>
<feature type="compositionally biased region" description="Acidic residues" evidence="1">
    <location>
        <begin position="76"/>
        <end position="86"/>
    </location>
</feature>
<dbReference type="CDD" id="cd23668">
    <property type="entry name" value="GH55_beta13glucanase-like"/>
    <property type="match status" value="1"/>
</dbReference>
<feature type="compositionally biased region" description="Low complexity" evidence="1">
    <location>
        <begin position="117"/>
        <end position="151"/>
    </location>
</feature>
<dbReference type="FunFam" id="2.160.20.10:FF:000043">
    <property type="entry name" value="Exo-beta-1,3-glucanase, putative"/>
    <property type="match status" value="1"/>
</dbReference>
<feature type="region of interest" description="Disordered" evidence="1">
    <location>
        <begin position="59"/>
        <end position="92"/>
    </location>
</feature>
<accession>A0A8J8W1C8</accession>
<keyword evidence="4" id="KW-0326">Glycosidase</keyword>
<dbReference type="GO" id="GO:0004650">
    <property type="term" value="F:polygalacturonase activity"/>
    <property type="evidence" value="ECO:0007669"/>
    <property type="project" value="InterPro"/>
</dbReference>
<organism evidence="4 5">
    <name type="scientific">Penicillium ucsense</name>
    <dbReference type="NCBI Taxonomy" id="2839758"/>
    <lineage>
        <taxon>Eukaryota</taxon>
        <taxon>Fungi</taxon>
        <taxon>Dikarya</taxon>
        <taxon>Ascomycota</taxon>
        <taxon>Pezizomycotina</taxon>
        <taxon>Eurotiomycetes</taxon>
        <taxon>Eurotiomycetidae</taxon>
        <taxon>Eurotiales</taxon>
        <taxon>Aspergillaceae</taxon>
        <taxon>Penicillium</taxon>
    </lineage>
</organism>
<dbReference type="InterPro" id="IPR024535">
    <property type="entry name" value="RHGA/B-epi-like_pectate_lyase"/>
</dbReference>
<dbReference type="AlphaFoldDB" id="A0A8J8W1C8"/>
<gene>
    <name evidence="4" type="ORF">PECM_006890</name>
</gene>
<feature type="domain" description="Rhamnogalacturonase A/B/Epimerase-like pectate lyase" evidence="3">
    <location>
        <begin position="536"/>
        <end position="593"/>
    </location>
</feature>
<dbReference type="InterPro" id="IPR039279">
    <property type="entry name" value="QRT3-like"/>
</dbReference>
<dbReference type="Gene3D" id="2.160.20.10">
    <property type="entry name" value="Single-stranded right-handed beta-helix, Pectin lyase-like"/>
    <property type="match status" value="2"/>
</dbReference>
<dbReference type="EMBL" id="WIWV01000059">
    <property type="protein sequence ID" value="KAF7715474.1"/>
    <property type="molecule type" value="Genomic_DNA"/>
</dbReference>
<evidence type="ECO:0000256" key="1">
    <source>
        <dbReference type="SAM" id="MobiDB-lite"/>
    </source>
</evidence>